<sequence>MAIVNSHAPPTLSQNPLIAAVICPSPPAESQILPPTTATQVNNDQTIARSDSSDSFINIDPPQAPTSTRASATNHRSNLAIANAKEVHNFPIEACNASDQLSTAATGITNNIPTVQTIDQIIGAISDQFQVQQLRVQRRIQEQAKSTNACFATLAEQMQQLVSITATTNTSSGTTPPTTSRSAHSASLLEIPRVI</sequence>
<feature type="region of interest" description="Disordered" evidence="1">
    <location>
        <begin position="48"/>
        <end position="72"/>
    </location>
</feature>
<evidence type="ECO:0000256" key="1">
    <source>
        <dbReference type="SAM" id="MobiDB-lite"/>
    </source>
</evidence>
<name>A0A915HI08_ROMCU</name>
<feature type="region of interest" description="Disordered" evidence="1">
    <location>
        <begin position="167"/>
        <end position="186"/>
    </location>
</feature>
<proteinExistence type="predicted"/>
<feature type="compositionally biased region" description="Low complexity" evidence="1">
    <location>
        <begin position="167"/>
        <end position="182"/>
    </location>
</feature>
<protein>
    <submittedName>
        <fullName evidence="3">Uncharacterized protein</fullName>
    </submittedName>
</protein>
<organism evidence="2 3">
    <name type="scientific">Romanomermis culicivorax</name>
    <name type="common">Nematode worm</name>
    <dbReference type="NCBI Taxonomy" id="13658"/>
    <lineage>
        <taxon>Eukaryota</taxon>
        <taxon>Metazoa</taxon>
        <taxon>Ecdysozoa</taxon>
        <taxon>Nematoda</taxon>
        <taxon>Enoplea</taxon>
        <taxon>Dorylaimia</taxon>
        <taxon>Mermithida</taxon>
        <taxon>Mermithoidea</taxon>
        <taxon>Mermithidae</taxon>
        <taxon>Romanomermis</taxon>
    </lineage>
</organism>
<dbReference type="WBParaSite" id="nRc.2.0.1.t01069-RA">
    <property type="protein sequence ID" value="nRc.2.0.1.t01069-RA"/>
    <property type="gene ID" value="nRc.2.0.1.g01069"/>
</dbReference>
<evidence type="ECO:0000313" key="2">
    <source>
        <dbReference type="Proteomes" id="UP000887565"/>
    </source>
</evidence>
<reference evidence="3" key="1">
    <citation type="submission" date="2022-11" db="UniProtKB">
        <authorList>
            <consortium name="WormBaseParasite"/>
        </authorList>
    </citation>
    <scope>IDENTIFICATION</scope>
</reference>
<dbReference type="AlphaFoldDB" id="A0A915HI08"/>
<dbReference type="Proteomes" id="UP000887565">
    <property type="component" value="Unplaced"/>
</dbReference>
<keyword evidence="2" id="KW-1185">Reference proteome</keyword>
<accession>A0A915HI08</accession>
<evidence type="ECO:0000313" key="3">
    <source>
        <dbReference type="WBParaSite" id="nRc.2.0.1.t01069-RA"/>
    </source>
</evidence>